<dbReference type="InterPro" id="IPR003034">
    <property type="entry name" value="SAP_dom"/>
</dbReference>
<feature type="compositionally biased region" description="Basic and acidic residues" evidence="4">
    <location>
        <begin position="115"/>
        <end position="129"/>
    </location>
</feature>
<name>C5LBY8_PERM5</name>
<feature type="compositionally biased region" description="Basic and acidic residues" evidence="4">
    <location>
        <begin position="435"/>
        <end position="453"/>
    </location>
</feature>
<dbReference type="OrthoDB" id="445357at2759"/>
<evidence type="ECO:0000256" key="2">
    <source>
        <dbReference type="ARBA" id="ARBA00046328"/>
    </source>
</evidence>
<dbReference type="OMA" id="MRRISVM"/>
<dbReference type="PROSITE" id="PS50800">
    <property type="entry name" value="SAP"/>
    <property type="match status" value="1"/>
</dbReference>
<sequence>MSENSDSGRDKYSALKLKELQNLCKDKGLQVIGRKDVLISRLMEYDAAAHATEEGDTPTLDESKEISSSSPRKISTGVKKSEVAAGNAGQQASKTVISTSVDADAAQSPNTSTAEKTEEQRRLERAKRFGTETVEDKKLERALRFGIVSKQTEQAKMKARSERFATTTQESENPDEETVRRLKRAQRFGLVTADTEAEKKRMRRISVMSTEEKMERLANKYLKLRGQYGMAVCLPKVSCGSALNLDALKKSYSDSQREIRALREKMSSAWNSSGTPAAGGSSSPSDGVNGESAQGETIARYKERIAEMEGRLRELEGKNAQPKSSPAISVSAFGAMKGLLVPSASALKMGEHQGRVEELEGMVEELQTRIEVVDDDCKRLQDELASVTRSRDGVVARNEELTRESEKQAGLLRDLRMSSESASRRICALEEENERLEKKVSAGDSEKGGRGST</sequence>
<dbReference type="SMART" id="SM00513">
    <property type="entry name" value="SAP"/>
    <property type="match status" value="1"/>
</dbReference>
<feature type="coiled-coil region" evidence="3">
    <location>
        <begin position="349"/>
        <end position="383"/>
    </location>
</feature>
<dbReference type="InterPro" id="IPR052240">
    <property type="entry name" value="SAP_domain_ribonucleoprotein"/>
</dbReference>
<dbReference type="GeneID" id="9064772"/>
<keyword evidence="1" id="KW-0597">Phosphoprotein</keyword>
<accession>C5LBY8</accession>
<evidence type="ECO:0000256" key="3">
    <source>
        <dbReference type="SAM" id="Coils"/>
    </source>
</evidence>
<gene>
    <name evidence="6" type="ORF">Pmar_PMAR011494</name>
</gene>
<feature type="region of interest" description="Disordered" evidence="4">
    <location>
        <begin position="267"/>
        <end position="295"/>
    </location>
</feature>
<dbReference type="GO" id="GO:0016973">
    <property type="term" value="P:poly(A)+ mRNA export from nucleus"/>
    <property type="evidence" value="ECO:0007669"/>
    <property type="project" value="TreeGrafter"/>
</dbReference>
<dbReference type="EMBL" id="GG680918">
    <property type="protein sequence ID" value="EER05471.1"/>
    <property type="molecule type" value="Genomic_DNA"/>
</dbReference>
<dbReference type="Proteomes" id="UP000007800">
    <property type="component" value="Unassembled WGS sequence"/>
</dbReference>
<dbReference type="PANTHER" id="PTHR46551:SF1">
    <property type="entry name" value="SAP DOMAIN-CONTAINING RIBONUCLEOPROTEIN"/>
    <property type="match status" value="1"/>
</dbReference>
<keyword evidence="7" id="KW-1185">Reference proteome</keyword>
<dbReference type="InParanoid" id="C5LBY8"/>
<dbReference type="Gene3D" id="1.10.720.30">
    <property type="entry name" value="SAP domain"/>
    <property type="match status" value="1"/>
</dbReference>
<feature type="compositionally biased region" description="Basic and acidic residues" evidence="4">
    <location>
        <begin position="154"/>
        <end position="163"/>
    </location>
</feature>
<evidence type="ECO:0000259" key="5">
    <source>
        <dbReference type="PROSITE" id="PS50800"/>
    </source>
</evidence>
<feature type="region of interest" description="Disordered" evidence="4">
    <location>
        <begin position="50"/>
        <end position="129"/>
    </location>
</feature>
<evidence type="ECO:0000313" key="7">
    <source>
        <dbReference type="Proteomes" id="UP000007800"/>
    </source>
</evidence>
<evidence type="ECO:0000313" key="6">
    <source>
        <dbReference type="EMBL" id="EER05471.1"/>
    </source>
</evidence>
<feature type="region of interest" description="Disordered" evidence="4">
    <location>
        <begin position="154"/>
        <end position="180"/>
    </location>
</feature>
<proteinExistence type="inferred from homology"/>
<dbReference type="PANTHER" id="PTHR46551">
    <property type="entry name" value="SAP DOMAIN-CONTAINING RIBONUCLEOPROTEIN"/>
    <property type="match status" value="1"/>
</dbReference>
<evidence type="ECO:0000256" key="1">
    <source>
        <dbReference type="ARBA" id="ARBA00022553"/>
    </source>
</evidence>
<reference evidence="6 7" key="1">
    <citation type="submission" date="2008-07" db="EMBL/GenBank/DDBJ databases">
        <authorList>
            <person name="El-Sayed N."/>
            <person name="Caler E."/>
            <person name="Inman J."/>
            <person name="Amedeo P."/>
            <person name="Hass B."/>
            <person name="Wortman J."/>
        </authorList>
    </citation>
    <scope>NUCLEOTIDE SEQUENCE [LARGE SCALE GENOMIC DNA]</scope>
    <source>
        <strain evidence="7">ATCC 50983 / TXsc</strain>
    </source>
</reference>
<feature type="region of interest" description="Disordered" evidence="4">
    <location>
        <begin position="433"/>
        <end position="453"/>
    </location>
</feature>
<feature type="compositionally biased region" description="Polar residues" evidence="4">
    <location>
        <begin position="88"/>
        <end position="114"/>
    </location>
</feature>
<dbReference type="Pfam" id="PF02037">
    <property type="entry name" value="SAP"/>
    <property type="match status" value="1"/>
</dbReference>
<dbReference type="GO" id="GO:0005634">
    <property type="term" value="C:nucleus"/>
    <property type="evidence" value="ECO:0007669"/>
    <property type="project" value="TreeGrafter"/>
</dbReference>
<dbReference type="RefSeq" id="XP_002773655.1">
    <property type="nucleotide sequence ID" value="XM_002773609.1"/>
</dbReference>
<feature type="compositionally biased region" description="Low complexity" evidence="4">
    <location>
        <begin position="272"/>
        <end position="285"/>
    </location>
</feature>
<feature type="domain" description="SAP" evidence="5">
    <location>
        <begin position="12"/>
        <end position="46"/>
    </location>
</feature>
<organism evidence="7">
    <name type="scientific">Perkinsus marinus (strain ATCC 50983 / TXsc)</name>
    <dbReference type="NCBI Taxonomy" id="423536"/>
    <lineage>
        <taxon>Eukaryota</taxon>
        <taxon>Sar</taxon>
        <taxon>Alveolata</taxon>
        <taxon>Perkinsozoa</taxon>
        <taxon>Perkinsea</taxon>
        <taxon>Perkinsida</taxon>
        <taxon>Perkinsidae</taxon>
        <taxon>Perkinsus</taxon>
    </lineage>
</organism>
<comment type="similarity">
    <text evidence="2">Belongs to the SAP domain-containing ribonucleoprotein family.</text>
</comment>
<feature type="coiled-coil region" evidence="3">
    <location>
        <begin position="207"/>
        <end position="265"/>
    </location>
</feature>
<keyword evidence="3" id="KW-0175">Coiled coil</keyword>
<dbReference type="AlphaFoldDB" id="C5LBY8"/>
<protein>
    <recommendedName>
        <fullName evidence="5">SAP domain-containing protein</fullName>
    </recommendedName>
</protein>
<dbReference type="SUPFAM" id="SSF68906">
    <property type="entry name" value="SAP domain"/>
    <property type="match status" value="1"/>
</dbReference>
<dbReference type="InterPro" id="IPR036361">
    <property type="entry name" value="SAP_dom_sf"/>
</dbReference>
<evidence type="ECO:0000256" key="4">
    <source>
        <dbReference type="SAM" id="MobiDB-lite"/>
    </source>
</evidence>